<protein>
    <submittedName>
        <fullName evidence="1">Uncharacterized protein</fullName>
    </submittedName>
</protein>
<proteinExistence type="predicted"/>
<dbReference type="Proteomes" id="UP000033203">
    <property type="component" value="Unassembled WGS sequence"/>
</dbReference>
<organism evidence="1 2">
    <name type="scientific">Sphingomonas melonis</name>
    <dbReference type="NCBI Taxonomy" id="152682"/>
    <lineage>
        <taxon>Bacteria</taxon>
        <taxon>Pseudomonadati</taxon>
        <taxon>Pseudomonadota</taxon>
        <taxon>Alphaproteobacteria</taxon>
        <taxon>Sphingomonadales</taxon>
        <taxon>Sphingomonadaceae</taxon>
        <taxon>Sphingomonas</taxon>
    </lineage>
</organism>
<dbReference type="Gene3D" id="1.10.10.2910">
    <property type="match status" value="1"/>
</dbReference>
<comment type="caution">
    <text evidence="1">The sequence shown here is derived from an EMBL/GenBank/DDBJ whole genome shotgun (WGS) entry which is preliminary data.</text>
</comment>
<evidence type="ECO:0000313" key="1">
    <source>
        <dbReference type="EMBL" id="KIU26064.1"/>
    </source>
</evidence>
<evidence type="ECO:0000313" key="2">
    <source>
        <dbReference type="Proteomes" id="UP000033203"/>
    </source>
</evidence>
<accession>A0A0D1KNP1</accession>
<gene>
    <name evidence="1" type="ORF">SR41_16650</name>
</gene>
<sequence>MRKHGFDARAISAAWPRWWTDAAETSASARNELRFAISRALGLDPRALVEGDQVRPTVEAGVRFKGLGARDAEERAALVSFGQSVARLLVAAASDEAATRALPAERLRRFLLGHGVVPDFQALVAICWKLRLPVVYLEVTPLRRKAMHAMAAGGRAREAILIAQHDKLYARAAFTLAHEIGHVMLGHVGEHGGPLDIDDPLSGGEKDAEEVAADRYALELLTGRPEPLITTTRDDYTAADLAQAASRAGAEEGIDPAVIAMCDGFRTSDWRRSTAACKILQPKPAETWREANDYAQRSLDWSALPPDGEDYLRRVLGLPDG</sequence>
<dbReference type="EMBL" id="JXTP01000090">
    <property type="protein sequence ID" value="KIU26064.1"/>
    <property type="molecule type" value="Genomic_DNA"/>
</dbReference>
<dbReference type="PATRIC" id="fig|1549858.7.peg.3525"/>
<dbReference type="AlphaFoldDB" id="A0A0D1KNP1"/>
<name>A0A0D1KNP1_9SPHN</name>
<reference evidence="1 2" key="1">
    <citation type="submission" date="2015-01" db="EMBL/GenBank/DDBJ databases">
        <title>Genome of Sphingomonas taxi strain 30a.</title>
        <authorList>
            <person name="Eevers N."/>
            <person name="Van Hamme J."/>
            <person name="Bottos E."/>
            <person name="Weyens N."/>
            <person name="Vangronsveld J."/>
        </authorList>
    </citation>
    <scope>NUCLEOTIDE SEQUENCE [LARGE SCALE GENOMIC DNA]</scope>
    <source>
        <strain evidence="1 2">30a</strain>
    </source>
</reference>